<dbReference type="InterPro" id="IPR001073">
    <property type="entry name" value="C1q_dom"/>
</dbReference>
<dbReference type="SMART" id="SM00110">
    <property type="entry name" value="C1Q"/>
    <property type="match status" value="1"/>
</dbReference>
<evidence type="ECO:0000259" key="11">
    <source>
        <dbReference type="PROSITE" id="PS51041"/>
    </source>
</evidence>
<organism evidence="12 13">
    <name type="scientific">Denticeps clupeoides</name>
    <name type="common">denticle herring</name>
    <dbReference type="NCBI Taxonomy" id="299321"/>
    <lineage>
        <taxon>Eukaryota</taxon>
        <taxon>Metazoa</taxon>
        <taxon>Chordata</taxon>
        <taxon>Craniata</taxon>
        <taxon>Vertebrata</taxon>
        <taxon>Euteleostomi</taxon>
        <taxon>Actinopterygii</taxon>
        <taxon>Neopterygii</taxon>
        <taxon>Teleostei</taxon>
        <taxon>Clupei</taxon>
        <taxon>Clupeiformes</taxon>
        <taxon>Denticipitoidei</taxon>
        <taxon>Denticipitidae</taxon>
        <taxon>Denticeps</taxon>
    </lineage>
</organism>
<dbReference type="PROSITE" id="PS50871">
    <property type="entry name" value="C1Q"/>
    <property type="match status" value="1"/>
</dbReference>
<evidence type="ECO:0000256" key="9">
    <source>
        <dbReference type="SAM" id="SignalP"/>
    </source>
</evidence>
<dbReference type="Pfam" id="PF01391">
    <property type="entry name" value="Collagen"/>
    <property type="match status" value="1"/>
</dbReference>
<dbReference type="Pfam" id="PF07546">
    <property type="entry name" value="EMI"/>
    <property type="match status" value="1"/>
</dbReference>
<dbReference type="RefSeq" id="XP_028858667.1">
    <property type="nucleotide sequence ID" value="XM_029002834.1"/>
</dbReference>
<dbReference type="InterPro" id="IPR008983">
    <property type="entry name" value="Tumour_necrosis_fac-like_dom"/>
</dbReference>
<dbReference type="GeneID" id="114803335"/>
<evidence type="ECO:0000256" key="4">
    <source>
        <dbReference type="ARBA" id="ARBA00022729"/>
    </source>
</evidence>
<dbReference type="Gene3D" id="2.60.120.40">
    <property type="match status" value="1"/>
</dbReference>
<evidence type="ECO:0000313" key="13">
    <source>
        <dbReference type="Proteomes" id="UP000694580"/>
    </source>
</evidence>
<keyword evidence="3" id="KW-0272">Extracellular matrix</keyword>
<feature type="region of interest" description="Disordered" evidence="8">
    <location>
        <begin position="823"/>
        <end position="872"/>
    </location>
</feature>
<dbReference type="PANTHER" id="PTHR15427:SF1">
    <property type="entry name" value="EMILIN-1"/>
    <property type="match status" value="1"/>
</dbReference>
<gene>
    <name evidence="12" type="primary">LOC114803335</name>
</gene>
<keyword evidence="6" id="KW-1015">Disulfide bond</keyword>
<accession>A0AAY4EZA6</accession>
<feature type="compositionally biased region" description="Low complexity" evidence="8">
    <location>
        <begin position="844"/>
        <end position="854"/>
    </location>
</feature>
<evidence type="ECO:0000313" key="12">
    <source>
        <dbReference type="Ensembl" id="ENSDCDP00010063052.1"/>
    </source>
</evidence>
<proteinExistence type="predicted"/>
<dbReference type="GeneTree" id="ENSGT01030000234633"/>
<feature type="compositionally biased region" description="Polar residues" evidence="8">
    <location>
        <begin position="132"/>
        <end position="141"/>
    </location>
</feature>
<dbReference type="Proteomes" id="UP000694580">
    <property type="component" value="Chromosome 14"/>
</dbReference>
<feature type="signal peptide" evidence="9">
    <location>
        <begin position="1"/>
        <end position="17"/>
    </location>
</feature>
<evidence type="ECO:0000256" key="5">
    <source>
        <dbReference type="ARBA" id="ARBA00023054"/>
    </source>
</evidence>
<feature type="coiled-coil region" evidence="7">
    <location>
        <begin position="558"/>
        <end position="624"/>
    </location>
</feature>
<dbReference type="AlphaFoldDB" id="A0AAY4EZA6"/>
<sequence>MARPVLYLLLTFALSECGSDMFSTATYGQFPAVFPHATGAASRNRNWCAFVVTRTISCVIEDGVETYVKPEYQRCSYGQCARVVNRTFRRPKYKVAYRTVTELEWKCCHGYSGDDCSDGPTGVSDVHISRGGTHSSQTGYGTESGESDDKIRQLEEKIQKLTNDLHNLHSTLHSMNERLYEVSRRDGISGGRNPSDSGQPLITEVIYNIQAKLDQLGNMTQVHDRTLHTINNLVNGNGVDNELDAGGTNYAVLKEEILRELEHQVALSCSACQLGVADMRRQQQEDRERIRTLEKLLRTADQHHWQTLDILQQDITRSQSCCNTINDLAHRLDVVERKVSSNSESIDMYQGHLDKDTEPNLNTHLRDLERRLNGTIQKAELRFSQTEINLRNSIQKEVGQTRNVVNKLFLDYNSRITNTEEGVQALKDTVYTQNERFGHQENRTAFINNKLSVINSMCTKSCDSHGPRRKTEDTIKTLEWKVIANDKNILKFETHLKNLTISGDLLMGRVVDLSNDINRIKSTGEDGEYYNRLVTNVTTIAKECSVCTSVDRELYTFKNATNSALSRWQSEITNLKNRMDNDESTCSQVCSNLQGEVRKLKEEVENCREQCKNAITELNSQKMDIDGHSAITSTLGRDLKSVREELSRFIIIYSDTINGLVLTVQKHGSVISDLGNTKDQIMSEIDKVQKKVTEHIEDGRARFEDLRSEIHNLSNNLVVEMGECKRSGKGLERRLSKMEVACGHLDFVSSNLQKIKDGLHRHATAFWECVHKLNNTIKSQDQALDNHRMKLEKIQNQIYGMNFSLLKINDEFQAFTMNNFVGPAGPPGVQGERGPHGHPGPRGPQGQEGSQGRPGNEGQVGPPGPPGKDAHVPRLSFSAALTRPQANAGTILFDKIFVNEGQSYNPRTGLFTAPLTGRYFFSAVLTGQKNFKIEAVLSKSNVGIFRGDSAGYQPEGLEKPMAEAKHTPGSLVVFNMNLPLEVGDTVCIDLVMGKLAHSVEPLTVFNGMLLYEDTFAAF</sequence>
<dbReference type="Pfam" id="PF00386">
    <property type="entry name" value="C1q"/>
    <property type="match status" value="1"/>
</dbReference>
<evidence type="ECO:0008006" key="14">
    <source>
        <dbReference type="Google" id="ProtNLM"/>
    </source>
</evidence>
<dbReference type="PROSITE" id="PS51041">
    <property type="entry name" value="EMI"/>
    <property type="match status" value="1"/>
</dbReference>
<keyword evidence="5 7" id="KW-0175">Coiled coil</keyword>
<feature type="domain" description="C1q" evidence="10">
    <location>
        <begin position="870"/>
        <end position="1016"/>
    </location>
</feature>
<name>A0AAY4EZA6_9TELE</name>
<dbReference type="InterPro" id="IPR050392">
    <property type="entry name" value="Collagen/C1q_domain"/>
</dbReference>
<keyword evidence="4 9" id="KW-0732">Signal</keyword>
<keyword evidence="13" id="KW-1185">Reference proteome</keyword>
<dbReference type="Gene3D" id="1.20.1170.10">
    <property type="match status" value="1"/>
</dbReference>
<keyword evidence="2" id="KW-0964">Secreted</keyword>
<dbReference type="PRINTS" id="PR00007">
    <property type="entry name" value="COMPLEMNTC1Q"/>
</dbReference>
<evidence type="ECO:0000256" key="8">
    <source>
        <dbReference type="SAM" id="MobiDB-lite"/>
    </source>
</evidence>
<reference evidence="12" key="2">
    <citation type="submission" date="2025-08" db="UniProtKB">
        <authorList>
            <consortium name="Ensembl"/>
        </authorList>
    </citation>
    <scope>IDENTIFICATION</scope>
</reference>
<feature type="chain" id="PRO_5044298288" description="EMILIN-1-like" evidence="9">
    <location>
        <begin position="18"/>
        <end position="1018"/>
    </location>
</feature>
<evidence type="ECO:0000256" key="1">
    <source>
        <dbReference type="ARBA" id="ARBA00004498"/>
    </source>
</evidence>
<evidence type="ECO:0000256" key="2">
    <source>
        <dbReference type="ARBA" id="ARBA00022525"/>
    </source>
</evidence>
<evidence type="ECO:0000256" key="6">
    <source>
        <dbReference type="ARBA" id="ARBA00023157"/>
    </source>
</evidence>
<feature type="region of interest" description="Disordered" evidence="8">
    <location>
        <begin position="128"/>
        <end position="148"/>
    </location>
</feature>
<reference evidence="12 13" key="1">
    <citation type="submission" date="2020-06" db="EMBL/GenBank/DDBJ databases">
        <authorList>
            <consortium name="Wellcome Sanger Institute Data Sharing"/>
        </authorList>
    </citation>
    <scope>NUCLEOTIDE SEQUENCE [LARGE SCALE GENOMIC DNA]</scope>
</reference>
<dbReference type="SUPFAM" id="SSF49842">
    <property type="entry name" value="TNF-like"/>
    <property type="match status" value="1"/>
</dbReference>
<dbReference type="InterPro" id="IPR011489">
    <property type="entry name" value="EMI_domain"/>
</dbReference>
<comment type="subcellular location">
    <subcellularLocation>
        <location evidence="1">Secreted</location>
        <location evidence="1">Extracellular space</location>
        <location evidence="1">Extracellular matrix</location>
    </subcellularLocation>
</comment>
<evidence type="ECO:0000256" key="7">
    <source>
        <dbReference type="SAM" id="Coils"/>
    </source>
</evidence>
<dbReference type="InterPro" id="IPR008160">
    <property type="entry name" value="Collagen"/>
</dbReference>
<reference evidence="12" key="3">
    <citation type="submission" date="2025-09" db="UniProtKB">
        <authorList>
            <consortium name="Ensembl"/>
        </authorList>
    </citation>
    <scope>IDENTIFICATION</scope>
</reference>
<evidence type="ECO:0000256" key="3">
    <source>
        <dbReference type="ARBA" id="ARBA00022530"/>
    </source>
</evidence>
<protein>
    <recommendedName>
        <fullName evidence="14">EMILIN-1-like</fullName>
    </recommendedName>
</protein>
<dbReference type="Ensembl" id="ENSDCDT00010073857.1">
    <property type="protein sequence ID" value="ENSDCDP00010063052.1"/>
    <property type="gene ID" value="ENSDCDG00010034460.1"/>
</dbReference>
<feature type="domain" description="EMI" evidence="11">
    <location>
        <begin position="44"/>
        <end position="118"/>
    </location>
</feature>
<dbReference type="PANTHER" id="PTHR15427">
    <property type="entry name" value="EMILIN ELASTIN MICROFIBRIL INTERFACE-LOCATED PROTEIN ELASTIN MICROFIBRIL INTERFACER"/>
    <property type="match status" value="1"/>
</dbReference>
<evidence type="ECO:0000259" key="10">
    <source>
        <dbReference type="PROSITE" id="PS50871"/>
    </source>
</evidence>